<feature type="compositionally biased region" description="Pro residues" evidence="1">
    <location>
        <begin position="621"/>
        <end position="630"/>
    </location>
</feature>
<feature type="compositionally biased region" description="Basic residues" evidence="1">
    <location>
        <begin position="577"/>
        <end position="590"/>
    </location>
</feature>
<dbReference type="Pfam" id="PF07927">
    <property type="entry name" value="HicA_toxin"/>
    <property type="match status" value="1"/>
</dbReference>
<dbReference type="AlphaFoldDB" id="A0AA39QM16"/>
<feature type="compositionally biased region" description="Acidic residues" evidence="1">
    <location>
        <begin position="437"/>
        <end position="471"/>
    </location>
</feature>
<dbReference type="InterPro" id="IPR012933">
    <property type="entry name" value="HicA_mRNA_interferase"/>
</dbReference>
<feature type="compositionally biased region" description="Pro residues" evidence="1">
    <location>
        <begin position="601"/>
        <end position="613"/>
    </location>
</feature>
<organism evidence="2 3">
    <name type="scientific">Armillaria luteobubalina</name>
    <dbReference type="NCBI Taxonomy" id="153913"/>
    <lineage>
        <taxon>Eukaryota</taxon>
        <taxon>Fungi</taxon>
        <taxon>Dikarya</taxon>
        <taxon>Basidiomycota</taxon>
        <taxon>Agaricomycotina</taxon>
        <taxon>Agaricomycetes</taxon>
        <taxon>Agaricomycetidae</taxon>
        <taxon>Agaricales</taxon>
        <taxon>Marasmiineae</taxon>
        <taxon>Physalacriaceae</taxon>
        <taxon>Armillaria</taxon>
    </lineage>
</organism>
<evidence type="ECO:0000313" key="2">
    <source>
        <dbReference type="EMBL" id="KAK0504819.1"/>
    </source>
</evidence>
<gene>
    <name evidence="2" type="ORF">EDD18DRAFT_1343595</name>
</gene>
<feature type="compositionally biased region" description="Low complexity" evidence="1">
    <location>
        <begin position="527"/>
        <end position="545"/>
    </location>
</feature>
<dbReference type="PANTHER" id="PTHR40788">
    <property type="entry name" value="CLR5 DOMAIN-CONTAINING PROTEIN-RELATED"/>
    <property type="match status" value="1"/>
</dbReference>
<name>A0AA39QM16_9AGAR</name>
<accession>A0AA39QM16</accession>
<comment type="caution">
    <text evidence="2">The sequence shown here is derived from an EMBL/GenBank/DDBJ whole genome shotgun (WGS) entry which is preliminary data.</text>
</comment>
<proteinExistence type="predicted"/>
<keyword evidence="3" id="KW-1185">Reference proteome</keyword>
<sequence>MPFTHHSDMPSRTKPADSKATNTKNSASRDLISLGSRHLTERRGKRGDEALAKERPTTTRALVLRDGKNGTRGAGEVIAVSRLTGREKLDLLAETCLKIAESQFASYLDDITNLKDPDLFHSLIEAELKARTLTVKKAEETMRDPASIASTISIKIHNAYLLASAWKIVADNLFDLQLTGVSDDTVVYKLRDEEFRSQYLVLYDMINMIVNLCQHKFSVLAATSPHYARYFKEKEGAALEFDRAGLREACPYPKAILYQILHDAVEEAPKEAKRFPQSMWDSVGDLSEIVQLQDMLEAPLLGSNEATWRSTNRTLPKAYQQWANAEVMSSRASDKSDTLVTLVQSLSKLQNATALRNLWKQIQQNYMSVCNKDPDGIWGLTDALSKTTPSWNSYSLPIAEESDESDMPKLTGTRRKVLAITDGAESDDSMPPLQDVSESDESDSDWSNTDEEDDDEEDDESDYDTDEEDEVREMLREANDIAAEADLFADGPESENPFNQEDRKGNPFLKLLGSLRGRVFTNNPKLGKSATKATSKTTGKAKGTTHAPAPVPRKAPSQGTTMEEVEDEDDVGQGAGSKKKKKKLKKKKKPAATEAASPELPAAPAPAPVPAPVPSAASPPTAKPKPPPAKPRANPVASSVHMSTTSIPPVEPTVAQSGHSYAQNLDVKTKVKSRSDQPSLFAKGVLGRLGVGKDKSKQELESRSTKRNWFSSMHRKTKDYLHQILNTSEDVTKGSAGMKWDTFVKVMKDMGFTYVPSTAGSSVRFDPPNGRDRSITFHKPHPDSFIHPKMLKEFSKKLRRYYGWIPEDLD</sequence>
<feature type="region of interest" description="Disordered" evidence="1">
    <location>
        <begin position="1"/>
        <end position="31"/>
    </location>
</feature>
<reference evidence="2" key="1">
    <citation type="submission" date="2023-06" db="EMBL/GenBank/DDBJ databases">
        <authorList>
            <consortium name="Lawrence Berkeley National Laboratory"/>
            <person name="Ahrendt S."/>
            <person name="Sahu N."/>
            <person name="Indic B."/>
            <person name="Wong-Bajracharya J."/>
            <person name="Merenyi Z."/>
            <person name="Ke H.-M."/>
            <person name="Monk M."/>
            <person name="Kocsube S."/>
            <person name="Drula E."/>
            <person name="Lipzen A."/>
            <person name="Balint B."/>
            <person name="Henrissat B."/>
            <person name="Andreopoulos B."/>
            <person name="Martin F.M."/>
            <person name="Harder C.B."/>
            <person name="Rigling D."/>
            <person name="Ford K.L."/>
            <person name="Foster G.D."/>
            <person name="Pangilinan J."/>
            <person name="Papanicolaou A."/>
            <person name="Barry K."/>
            <person name="LaButti K."/>
            <person name="Viragh M."/>
            <person name="Koriabine M."/>
            <person name="Yan M."/>
            <person name="Riley R."/>
            <person name="Champramary S."/>
            <person name="Plett K.L."/>
            <person name="Tsai I.J."/>
            <person name="Slot J."/>
            <person name="Sipos G."/>
            <person name="Plett J."/>
            <person name="Nagy L.G."/>
            <person name="Grigoriev I.V."/>
        </authorList>
    </citation>
    <scope>NUCLEOTIDE SEQUENCE</scope>
    <source>
        <strain evidence="2">HWK02</strain>
    </source>
</reference>
<dbReference type="GO" id="GO:0003729">
    <property type="term" value="F:mRNA binding"/>
    <property type="evidence" value="ECO:0007669"/>
    <property type="project" value="InterPro"/>
</dbReference>
<feature type="compositionally biased region" description="Basic and acidic residues" evidence="1">
    <location>
        <begin position="1"/>
        <end position="17"/>
    </location>
</feature>
<dbReference type="PANTHER" id="PTHR40788:SF1">
    <property type="entry name" value="IPA PROTEIN"/>
    <property type="match status" value="1"/>
</dbReference>
<protein>
    <submittedName>
        <fullName evidence="2">Uncharacterized protein</fullName>
    </submittedName>
</protein>
<evidence type="ECO:0000256" key="1">
    <source>
        <dbReference type="SAM" id="MobiDB-lite"/>
    </source>
</evidence>
<dbReference type="Proteomes" id="UP001175228">
    <property type="component" value="Unassembled WGS sequence"/>
</dbReference>
<feature type="compositionally biased region" description="Polar residues" evidence="1">
    <location>
        <begin position="19"/>
        <end position="28"/>
    </location>
</feature>
<evidence type="ECO:0000313" key="3">
    <source>
        <dbReference type="Proteomes" id="UP001175228"/>
    </source>
</evidence>
<feature type="region of interest" description="Disordered" evidence="1">
    <location>
        <begin position="421"/>
        <end position="661"/>
    </location>
</feature>
<dbReference type="EMBL" id="JAUEPU010000002">
    <property type="protein sequence ID" value="KAK0504819.1"/>
    <property type="molecule type" value="Genomic_DNA"/>
</dbReference>